<feature type="chain" id="PRO_5004627890" description="Phage infection protein" evidence="2">
    <location>
        <begin position="22"/>
        <end position="126"/>
    </location>
</feature>
<evidence type="ECO:0000256" key="2">
    <source>
        <dbReference type="SAM" id="SignalP"/>
    </source>
</evidence>
<proteinExistence type="predicted"/>
<feature type="compositionally biased region" description="Low complexity" evidence="1">
    <location>
        <begin position="47"/>
        <end position="60"/>
    </location>
</feature>
<feature type="signal peptide" evidence="2">
    <location>
        <begin position="1"/>
        <end position="21"/>
    </location>
</feature>
<name>U2FQP0_9GAMM</name>
<feature type="compositionally biased region" description="Polar residues" evidence="1">
    <location>
        <begin position="67"/>
        <end position="91"/>
    </location>
</feature>
<evidence type="ECO:0000313" key="4">
    <source>
        <dbReference type="Proteomes" id="UP000006242"/>
    </source>
</evidence>
<evidence type="ECO:0000256" key="1">
    <source>
        <dbReference type="SAM" id="MobiDB-lite"/>
    </source>
</evidence>
<dbReference type="AlphaFoldDB" id="U2FQP0"/>
<gene>
    <name evidence="3" type="ORF">SSPSH_002715</name>
</gene>
<reference evidence="3 4" key="2">
    <citation type="journal article" date="2013" name="PLoS ONE">
        <title>INDIGO - INtegrated Data Warehouse of MIcrobial GenOmes with Examples from the Red Sea Extremophiles.</title>
        <authorList>
            <person name="Alam I."/>
            <person name="Antunes A."/>
            <person name="Kamau A.A."/>
            <person name="Ba Alawi W."/>
            <person name="Kalkatawi M."/>
            <person name="Stingl U."/>
            <person name="Bajic V.B."/>
        </authorList>
    </citation>
    <scope>NUCLEOTIDE SEQUENCE [LARGE SCALE GENOMIC DNA]</scope>
    <source>
        <strain evidence="3 4">E1L3A</strain>
    </source>
</reference>
<dbReference type="EMBL" id="AFNV02000019">
    <property type="protein sequence ID" value="ERJ18434.1"/>
    <property type="molecule type" value="Genomic_DNA"/>
</dbReference>
<feature type="compositionally biased region" description="Basic and acidic residues" evidence="1">
    <location>
        <begin position="97"/>
        <end position="126"/>
    </location>
</feature>
<dbReference type="STRING" id="1033802.SSPSH_002715"/>
<evidence type="ECO:0008006" key="5">
    <source>
        <dbReference type="Google" id="ProtNLM"/>
    </source>
</evidence>
<organism evidence="3 4">
    <name type="scientific">Salinisphaera shabanensis E1L3A</name>
    <dbReference type="NCBI Taxonomy" id="1033802"/>
    <lineage>
        <taxon>Bacteria</taxon>
        <taxon>Pseudomonadati</taxon>
        <taxon>Pseudomonadota</taxon>
        <taxon>Gammaproteobacteria</taxon>
        <taxon>Salinisphaerales</taxon>
        <taxon>Salinisphaeraceae</taxon>
        <taxon>Salinisphaera</taxon>
    </lineage>
</organism>
<sequence length="126" mass="13046">MNFRILAITCVLLGFAGSAFAERAISGTERAVGSSERAISGSERAIGGSENGTSGSGNMSVIDSGDTRTNLGTSNGTTTRYSNGVTNSPGVSGSGLDTRRSQFESDSRPLSDKIEQRRKAFEGSSN</sequence>
<accession>U2FQP0</accession>
<evidence type="ECO:0000313" key="3">
    <source>
        <dbReference type="EMBL" id="ERJ18434.1"/>
    </source>
</evidence>
<comment type="caution">
    <text evidence="3">The sequence shown here is derived from an EMBL/GenBank/DDBJ whole genome shotgun (WGS) entry which is preliminary data.</text>
</comment>
<keyword evidence="2" id="KW-0732">Signal</keyword>
<protein>
    <recommendedName>
        <fullName evidence="5">Phage infection protein</fullName>
    </recommendedName>
</protein>
<dbReference type="Proteomes" id="UP000006242">
    <property type="component" value="Unassembled WGS sequence"/>
</dbReference>
<dbReference type="RefSeq" id="WP_006912105.1">
    <property type="nucleotide sequence ID" value="NZ_AFNV02000019.1"/>
</dbReference>
<keyword evidence="4" id="KW-1185">Reference proteome</keyword>
<reference evidence="3 4" key="1">
    <citation type="journal article" date="2011" name="J. Bacteriol.">
        <title>Genome sequence of Salinisphaera shabanensis, a gammaproteobacterium from the harsh, variable environment of the brine-seawater interface of the Shaban Deep in the Red Sea.</title>
        <authorList>
            <person name="Antunes A."/>
            <person name="Alam I."/>
            <person name="Bajic V.B."/>
            <person name="Stingl U."/>
        </authorList>
    </citation>
    <scope>NUCLEOTIDE SEQUENCE [LARGE SCALE GENOMIC DNA]</scope>
    <source>
        <strain evidence="3 4">E1L3A</strain>
    </source>
</reference>
<feature type="region of interest" description="Disordered" evidence="1">
    <location>
        <begin position="27"/>
        <end position="126"/>
    </location>
</feature>